<feature type="signal peptide" evidence="2">
    <location>
        <begin position="1"/>
        <end position="30"/>
    </location>
</feature>
<feature type="domain" description="Transglycosylase SLT" evidence="3">
    <location>
        <begin position="91"/>
        <end position="186"/>
    </location>
</feature>
<dbReference type="EMBL" id="FOAA01000022">
    <property type="protein sequence ID" value="SEL58541.1"/>
    <property type="molecule type" value="Genomic_DNA"/>
</dbReference>
<reference evidence="5" key="1">
    <citation type="submission" date="2016-10" db="EMBL/GenBank/DDBJ databases">
        <authorList>
            <person name="Varghese N."/>
            <person name="Submissions S."/>
        </authorList>
    </citation>
    <scope>NUCLEOTIDE SEQUENCE [LARGE SCALE GENOMIC DNA]</scope>
    <source>
        <strain evidence="5">DSM 241</strain>
    </source>
</reference>
<evidence type="ECO:0000259" key="3">
    <source>
        <dbReference type="Pfam" id="PF01464"/>
    </source>
</evidence>
<proteinExistence type="inferred from homology"/>
<dbReference type="PANTHER" id="PTHR37423">
    <property type="entry name" value="SOLUBLE LYTIC MUREIN TRANSGLYCOSYLASE-RELATED"/>
    <property type="match status" value="1"/>
</dbReference>
<dbReference type="CDD" id="cd00254">
    <property type="entry name" value="LT-like"/>
    <property type="match status" value="1"/>
</dbReference>
<dbReference type="Proteomes" id="UP000199256">
    <property type="component" value="Unassembled WGS sequence"/>
</dbReference>
<accession>A0A1H7RE78</accession>
<dbReference type="RefSeq" id="WP_245740921.1">
    <property type="nucleotide sequence ID" value="NZ_FOAA01000022.1"/>
</dbReference>
<dbReference type="SUPFAM" id="SSF53955">
    <property type="entry name" value="Lysozyme-like"/>
    <property type="match status" value="1"/>
</dbReference>
<dbReference type="Pfam" id="PF01464">
    <property type="entry name" value="SLT"/>
    <property type="match status" value="1"/>
</dbReference>
<evidence type="ECO:0000313" key="4">
    <source>
        <dbReference type="EMBL" id="SEL58541.1"/>
    </source>
</evidence>
<evidence type="ECO:0000313" key="5">
    <source>
        <dbReference type="Proteomes" id="UP000199256"/>
    </source>
</evidence>
<dbReference type="InterPro" id="IPR008258">
    <property type="entry name" value="Transglycosylase_SLT_dom_1"/>
</dbReference>
<dbReference type="STRING" id="1396821.SAMN05444515_12232"/>
<evidence type="ECO:0000256" key="2">
    <source>
        <dbReference type="SAM" id="SignalP"/>
    </source>
</evidence>
<protein>
    <submittedName>
        <fullName evidence="4">Transglycosylase SLT domain-containing protein</fullName>
    </submittedName>
</protein>
<keyword evidence="2" id="KW-0732">Signal</keyword>
<gene>
    <name evidence="4" type="ORF">SAMN05444515_12232</name>
</gene>
<keyword evidence="5" id="KW-1185">Reference proteome</keyword>
<dbReference type="PANTHER" id="PTHR37423:SF2">
    <property type="entry name" value="MEMBRANE-BOUND LYTIC MUREIN TRANSGLYCOSYLASE C"/>
    <property type="match status" value="1"/>
</dbReference>
<organism evidence="4 5">
    <name type="scientific">Ectothiorhodospira marina</name>
    <dbReference type="NCBI Taxonomy" id="1396821"/>
    <lineage>
        <taxon>Bacteria</taxon>
        <taxon>Pseudomonadati</taxon>
        <taxon>Pseudomonadota</taxon>
        <taxon>Gammaproteobacteria</taxon>
        <taxon>Chromatiales</taxon>
        <taxon>Ectothiorhodospiraceae</taxon>
        <taxon>Ectothiorhodospira</taxon>
    </lineage>
</organism>
<feature type="chain" id="PRO_5011611009" evidence="2">
    <location>
        <begin position="31"/>
        <end position="210"/>
    </location>
</feature>
<evidence type="ECO:0000256" key="1">
    <source>
        <dbReference type="ARBA" id="ARBA00007734"/>
    </source>
</evidence>
<comment type="similarity">
    <text evidence="1">Belongs to the transglycosylase Slt family.</text>
</comment>
<dbReference type="InterPro" id="IPR023346">
    <property type="entry name" value="Lysozyme-like_dom_sf"/>
</dbReference>
<name>A0A1H7RE78_9GAMM</name>
<dbReference type="AlphaFoldDB" id="A0A1H7RE78"/>
<sequence length="210" mass="23595">MQTHRFSTWTLPAGLALAMLLACGPGVSRADIYMHEGRDGVPMFTDQRDMGPDYTFVRRYGRPTARHACQGLTRAMLDQRAADQMGWVMHYARHHRVDQELIRAIITVESCFDRFAVSRVGAEGLMQLMPGTAREVGVDNTFDPQQNIRGGVTYFTRMLDRFEGDLTLALAAYNAGPGAVERYGGVPPFRETQGYIERVFNEYRLLGGQP</sequence>
<dbReference type="PROSITE" id="PS51257">
    <property type="entry name" value="PROKAR_LIPOPROTEIN"/>
    <property type="match status" value="1"/>
</dbReference>
<dbReference type="Gene3D" id="1.10.530.10">
    <property type="match status" value="1"/>
</dbReference>